<proteinExistence type="predicted"/>
<sequence length="208" mass="21878">MCTISFISRIRLPVLILVTFLAFVDVGVNGNVGYFQITGPSTSSPHFNGSTYPTWSNGSPYPVQWSKGTRDGVDSFDIELARLNTDGIVFVAMNVPATTSSLNVLLQDVPAGDDYFLLCMNSTHGITYAVSSRFAVLAAPADSHSGGNPSPNPSAPTVTVTSQPNPLVGFAQTFGPTSGGVRLASSVEWRAAWGVVGAVMLGSGLVFW</sequence>
<evidence type="ECO:0000313" key="1">
    <source>
        <dbReference type="EMBL" id="KAH7906120.1"/>
    </source>
</evidence>
<dbReference type="EMBL" id="MU268067">
    <property type="protein sequence ID" value="KAH7906120.1"/>
    <property type="molecule type" value="Genomic_DNA"/>
</dbReference>
<name>A0ACB7ZYH7_9AGAM</name>
<keyword evidence="2" id="KW-1185">Reference proteome</keyword>
<reference evidence="1" key="1">
    <citation type="journal article" date="2021" name="New Phytol.">
        <title>Evolutionary innovations through gain and loss of genes in the ectomycorrhizal Boletales.</title>
        <authorList>
            <person name="Wu G."/>
            <person name="Miyauchi S."/>
            <person name="Morin E."/>
            <person name="Kuo A."/>
            <person name="Drula E."/>
            <person name="Varga T."/>
            <person name="Kohler A."/>
            <person name="Feng B."/>
            <person name="Cao Y."/>
            <person name="Lipzen A."/>
            <person name="Daum C."/>
            <person name="Hundley H."/>
            <person name="Pangilinan J."/>
            <person name="Johnson J."/>
            <person name="Barry K."/>
            <person name="LaButti K."/>
            <person name="Ng V."/>
            <person name="Ahrendt S."/>
            <person name="Min B."/>
            <person name="Choi I.G."/>
            <person name="Park H."/>
            <person name="Plett J.M."/>
            <person name="Magnuson J."/>
            <person name="Spatafora J.W."/>
            <person name="Nagy L.G."/>
            <person name="Henrissat B."/>
            <person name="Grigoriev I.V."/>
            <person name="Yang Z.L."/>
            <person name="Xu J."/>
            <person name="Martin F.M."/>
        </authorList>
    </citation>
    <scope>NUCLEOTIDE SEQUENCE</scope>
    <source>
        <strain evidence="1">ATCC 28755</strain>
    </source>
</reference>
<accession>A0ACB7ZYH7</accession>
<gene>
    <name evidence="1" type="ORF">BJ138DRAFT_1130112</name>
</gene>
<dbReference type="Proteomes" id="UP000790377">
    <property type="component" value="Unassembled WGS sequence"/>
</dbReference>
<protein>
    <submittedName>
        <fullName evidence="1">Uncharacterized protein</fullName>
    </submittedName>
</protein>
<evidence type="ECO:0000313" key="2">
    <source>
        <dbReference type="Proteomes" id="UP000790377"/>
    </source>
</evidence>
<comment type="caution">
    <text evidence="1">The sequence shown here is derived from an EMBL/GenBank/DDBJ whole genome shotgun (WGS) entry which is preliminary data.</text>
</comment>
<organism evidence="1 2">
    <name type="scientific">Hygrophoropsis aurantiaca</name>
    <dbReference type="NCBI Taxonomy" id="72124"/>
    <lineage>
        <taxon>Eukaryota</taxon>
        <taxon>Fungi</taxon>
        <taxon>Dikarya</taxon>
        <taxon>Basidiomycota</taxon>
        <taxon>Agaricomycotina</taxon>
        <taxon>Agaricomycetes</taxon>
        <taxon>Agaricomycetidae</taxon>
        <taxon>Boletales</taxon>
        <taxon>Coniophorineae</taxon>
        <taxon>Hygrophoropsidaceae</taxon>
        <taxon>Hygrophoropsis</taxon>
    </lineage>
</organism>